<evidence type="ECO:0000313" key="3">
    <source>
        <dbReference type="EMBL" id="WRL66939.1"/>
    </source>
</evidence>
<feature type="domain" description="ChlI/MoxR AAA lid" evidence="2">
    <location>
        <begin position="88"/>
        <end position="144"/>
    </location>
</feature>
<organism evidence="3 4">
    <name type="scientific">Blastococcus brunescens</name>
    <dbReference type="NCBI Taxonomy" id="1564165"/>
    <lineage>
        <taxon>Bacteria</taxon>
        <taxon>Bacillati</taxon>
        <taxon>Actinomycetota</taxon>
        <taxon>Actinomycetes</taxon>
        <taxon>Geodermatophilales</taxon>
        <taxon>Geodermatophilaceae</taxon>
        <taxon>Blastococcus</taxon>
    </lineage>
</organism>
<proteinExistence type="predicted"/>
<feature type="region of interest" description="Disordered" evidence="1">
    <location>
        <begin position="1"/>
        <end position="89"/>
    </location>
</feature>
<dbReference type="InterPro" id="IPR041628">
    <property type="entry name" value="ChlI/MoxR_AAA_lid"/>
</dbReference>
<dbReference type="Proteomes" id="UP001324287">
    <property type="component" value="Chromosome"/>
</dbReference>
<accession>A0ABZ1B801</accession>
<reference evidence="3 4" key="1">
    <citation type="submission" date="2023-12" db="EMBL/GenBank/DDBJ databases">
        <title>Blastococcus brunescens sp. nov., an actonobacterium isolated from sandstone collected in sahara desert.</title>
        <authorList>
            <person name="Gtari M."/>
            <person name="Ghodhbane F."/>
        </authorList>
    </citation>
    <scope>NUCLEOTIDE SEQUENCE [LARGE SCALE GENOMIC DNA]</scope>
    <source>
        <strain evidence="3 4">BMG 8361</strain>
    </source>
</reference>
<dbReference type="RefSeq" id="WP_324278250.1">
    <property type="nucleotide sequence ID" value="NZ_CP141261.1"/>
</dbReference>
<evidence type="ECO:0000313" key="4">
    <source>
        <dbReference type="Proteomes" id="UP001324287"/>
    </source>
</evidence>
<dbReference type="Gene3D" id="1.10.8.80">
    <property type="entry name" value="Magnesium chelatase subunit I, C-Terminal domain"/>
    <property type="match status" value="1"/>
</dbReference>
<sequence length="171" mass="18521">MRCRRRSATASPPGSPWAIPGGTPSWRCSTSDRRPTRCRPSPRRRRSHRARPGGRGGHPLRLRRRSALRRRPRGGDPPLPAPAPGRVPRAGLQLMRAARASAALSGRDHVLPDDVQLLAAPVLAHRLLLTADAALGRRGAEQVVTELLSTVPVPADAEPPCRRRLAGCSPR</sequence>
<feature type="compositionally biased region" description="Pro residues" evidence="1">
    <location>
        <begin position="75"/>
        <end position="85"/>
    </location>
</feature>
<evidence type="ECO:0000256" key="1">
    <source>
        <dbReference type="SAM" id="MobiDB-lite"/>
    </source>
</evidence>
<protein>
    <recommendedName>
        <fullName evidence="2">ChlI/MoxR AAA lid domain-containing protein</fullName>
    </recommendedName>
</protein>
<dbReference type="Pfam" id="PF17863">
    <property type="entry name" value="AAA_lid_2"/>
    <property type="match status" value="1"/>
</dbReference>
<keyword evidence="4" id="KW-1185">Reference proteome</keyword>
<name>A0ABZ1B801_9ACTN</name>
<dbReference type="EMBL" id="CP141261">
    <property type="protein sequence ID" value="WRL66939.1"/>
    <property type="molecule type" value="Genomic_DNA"/>
</dbReference>
<evidence type="ECO:0000259" key="2">
    <source>
        <dbReference type="Pfam" id="PF17863"/>
    </source>
</evidence>
<feature type="compositionally biased region" description="Basic residues" evidence="1">
    <location>
        <begin position="36"/>
        <end position="72"/>
    </location>
</feature>
<gene>
    <name evidence="3" type="ORF">U6N30_11410</name>
</gene>